<dbReference type="InterPro" id="IPR021126">
    <property type="entry name" value="IFN_gamma_rc_D2_pox/mammal"/>
</dbReference>
<evidence type="ECO:0000256" key="3">
    <source>
        <dbReference type="SAM" id="Phobius"/>
    </source>
</evidence>
<feature type="region of interest" description="Disordered" evidence="2">
    <location>
        <begin position="354"/>
        <end position="429"/>
    </location>
</feature>
<keyword evidence="3" id="KW-0812">Transmembrane</keyword>
<feature type="region of interest" description="Disordered" evidence="2">
    <location>
        <begin position="314"/>
        <end position="342"/>
    </location>
</feature>
<protein>
    <submittedName>
        <fullName evidence="8">Interferon gamma receptor 1</fullName>
    </submittedName>
</protein>
<feature type="transmembrane region" description="Helical" evidence="3">
    <location>
        <begin position="242"/>
        <end position="267"/>
    </location>
</feature>
<dbReference type="RefSeq" id="XP_030742686.2">
    <property type="nucleotide sequence ID" value="XM_030886826.2"/>
</dbReference>
<feature type="compositionally biased region" description="Polar residues" evidence="2">
    <location>
        <begin position="383"/>
        <end position="399"/>
    </location>
</feature>
<sequence length="473" mass="51555">MAPFLLLFVLVVQAPRGIETGTAEPEPSSVPLPTNVAIESYNMNPVLHWEYPAMVPAPVFTVEVKNYGYGLWKAVCTNISLHHCNIFNEIYDPLESVWARVKARLGQKESAYVETKDFIICKDGKVGPPKLHIREKEDIIIIDIFHPLVIVNGTELGTVFASEDTCYSFTYNVNVKTNGSKAVCITVNECNETQCWSSIPKAQPNTEYCASAEGHDKRWSVSTEKSEEYCIVTASNSSRDSVWIPVVFATVFFVVLILISVFIYCYIKKKPFKRRNNALPKSLLTVVKHATLETKPEAKYISLITSYQPVTSDSESVVGKEPLPPAALPSVHTEDSPATVEHTEVSSEIVVVTEEGLPDVVPGSPLPPVRAANSSSSSSSQSEPCSITVNSYHSRNGSDSGLMGSGSFLLDSEAPPDNTAEGKLAGQAPTMLRNTTTSFGYDKPHVLVELPVDDGGKETLIGYRLAADANGFS</sequence>
<dbReference type="SUPFAM" id="SSF49265">
    <property type="entry name" value="Fibronectin type III"/>
    <property type="match status" value="2"/>
</dbReference>
<accession>A0ABM1VL51</accession>
<keyword evidence="7" id="KW-1185">Reference proteome</keyword>
<keyword evidence="8" id="KW-0675">Receptor</keyword>
<evidence type="ECO:0000313" key="7">
    <source>
        <dbReference type="Proteomes" id="UP000694863"/>
    </source>
</evidence>
<dbReference type="Pfam" id="PF07140">
    <property type="entry name" value="IFNGR1_D2"/>
    <property type="match status" value="1"/>
</dbReference>
<dbReference type="Pfam" id="PF01108">
    <property type="entry name" value="Tissue_fac"/>
    <property type="match status" value="1"/>
</dbReference>
<evidence type="ECO:0000313" key="8">
    <source>
        <dbReference type="RefSeq" id="XP_030742686.2"/>
    </source>
</evidence>
<dbReference type="Pfam" id="PF20634">
    <property type="entry name" value="IFNGR1_transm"/>
    <property type="match status" value="1"/>
</dbReference>
<comment type="similarity">
    <text evidence="1">Belongs to the type II cytokine receptor family.</text>
</comment>
<evidence type="ECO:0000259" key="5">
    <source>
        <dbReference type="Pfam" id="PF01108"/>
    </source>
</evidence>
<dbReference type="PANTHER" id="PTHR20859:SF5">
    <property type="entry name" value="INTERFERON GAMMA RECEPTOR 1"/>
    <property type="match status" value="1"/>
</dbReference>
<dbReference type="InterPro" id="IPR036116">
    <property type="entry name" value="FN3_sf"/>
</dbReference>
<dbReference type="GeneID" id="101642657"/>
<dbReference type="Gene3D" id="2.60.40.10">
    <property type="entry name" value="Immunoglobulins"/>
    <property type="match status" value="2"/>
</dbReference>
<organism evidence="7 8">
    <name type="scientific">Echinops telfairi</name>
    <name type="common">Lesser hedgehog tenrec</name>
    <dbReference type="NCBI Taxonomy" id="9371"/>
    <lineage>
        <taxon>Eukaryota</taxon>
        <taxon>Metazoa</taxon>
        <taxon>Chordata</taxon>
        <taxon>Craniata</taxon>
        <taxon>Vertebrata</taxon>
        <taxon>Euteleostomi</taxon>
        <taxon>Mammalia</taxon>
        <taxon>Eutheria</taxon>
        <taxon>Afrotheria</taxon>
        <taxon>Tenrecidae</taxon>
        <taxon>Tenrecinae</taxon>
        <taxon>Echinops</taxon>
    </lineage>
</organism>
<evidence type="ECO:0000259" key="6">
    <source>
        <dbReference type="Pfam" id="PF07140"/>
    </source>
</evidence>
<keyword evidence="4" id="KW-0732">Signal</keyword>
<proteinExistence type="inferred from homology"/>
<name>A0ABM1VL51_ECHTE</name>
<evidence type="ECO:0000256" key="2">
    <source>
        <dbReference type="SAM" id="MobiDB-lite"/>
    </source>
</evidence>
<feature type="chain" id="PRO_5047515955" evidence="4">
    <location>
        <begin position="21"/>
        <end position="473"/>
    </location>
</feature>
<dbReference type="InterPro" id="IPR008355">
    <property type="entry name" value="Interferon_gamma_rcpt_asu"/>
</dbReference>
<dbReference type="InterPro" id="IPR013783">
    <property type="entry name" value="Ig-like_fold"/>
</dbReference>
<reference evidence="8" key="1">
    <citation type="submission" date="2025-08" db="UniProtKB">
        <authorList>
            <consortium name="RefSeq"/>
        </authorList>
    </citation>
    <scope>IDENTIFICATION</scope>
</reference>
<evidence type="ECO:0000256" key="1">
    <source>
        <dbReference type="ARBA" id="ARBA00005399"/>
    </source>
</evidence>
<dbReference type="PANTHER" id="PTHR20859">
    <property type="entry name" value="INTERFERON/INTERLEUKIN RECEPTOR"/>
    <property type="match status" value="1"/>
</dbReference>
<feature type="domain" description="Fibronectin type-III" evidence="5">
    <location>
        <begin position="6"/>
        <end position="111"/>
    </location>
</feature>
<dbReference type="PRINTS" id="PR01777">
    <property type="entry name" value="INTERFERONGR"/>
</dbReference>
<dbReference type="Proteomes" id="UP000694863">
    <property type="component" value="Unplaced"/>
</dbReference>
<gene>
    <name evidence="8" type="primary">IFNGR1</name>
</gene>
<feature type="domain" description="Interferon gamma receptor D2" evidence="6">
    <location>
        <begin position="131"/>
        <end position="231"/>
    </location>
</feature>
<evidence type="ECO:0000256" key="4">
    <source>
        <dbReference type="SAM" id="SignalP"/>
    </source>
</evidence>
<feature type="signal peptide" evidence="4">
    <location>
        <begin position="1"/>
        <end position="20"/>
    </location>
</feature>
<dbReference type="InterPro" id="IPR050650">
    <property type="entry name" value="Type-II_Cytokine-TF_Rcpt"/>
</dbReference>
<keyword evidence="3" id="KW-1133">Transmembrane helix</keyword>
<keyword evidence="3" id="KW-0472">Membrane</keyword>
<dbReference type="InterPro" id="IPR003961">
    <property type="entry name" value="FN3_dom"/>
</dbReference>